<dbReference type="PANTHER" id="PTHR48111">
    <property type="entry name" value="REGULATOR OF RPOS"/>
    <property type="match status" value="1"/>
</dbReference>
<feature type="domain" description="HTH luxR-type" evidence="7">
    <location>
        <begin position="234"/>
        <end position="299"/>
    </location>
</feature>
<dbReference type="PROSITE" id="PS50043">
    <property type="entry name" value="HTH_LUXR_2"/>
    <property type="match status" value="1"/>
</dbReference>
<dbReference type="InterPro" id="IPR016032">
    <property type="entry name" value="Sig_transdc_resp-reg_C-effctor"/>
</dbReference>
<dbReference type="PANTHER" id="PTHR48111:SF1">
    <property type="entry name" value="TWO-COMPONENT RESPONSE REGULATOR ORR33"/>
    <property type="match status" value="1"/>
</dbReference>
<dbReference type="PROSITE" id="PS50110">
    <property type="entry name" value="RESPONSE_REGULATORY"/>
    <property type="match status" value="1"/>
</dbReference>
<keyword evidence="2" id="KW-0902">Two-component regulatory system</keyword>
<dbReference type="InterPro" id="IPR001789">
    <property type="entry name" value="Sig_transdc_resp-reg_receiver"/>
</dbReference>
<dbReference type="CDD" id="cd06170">
    <property type="entry name" value="LuxR_C_like"/>
    <property type="match status" value="1"/>
</dbReference>
<dbReference type="RefSeq" id="WP_265048279.1">
    <property type="nucleotide sequence ID" value="NZ_CP100390.1"/>
</dbReference>
<dbReference type="InterPro" id="IPR039420">
    <property type="entry name" value="WalR-like"/>
</dbReference>
<dbReference type="InterPro" id="IPR000792">
    <property type="entry name" value="Tscrpt_reg_LuxR_C"/>
</dbReference>
<sequence length="302" mass="33104">MTGSESKGIVLVVDDSIDALGMLNESLVGAGYTVFVAMDGLQALAIAGRMAPDIILMDAIMPNMDGFEACKALKKNSELSDVPVVFMTGLSESEDVVKGLEAGGVDYINKPVKLDELLARVKVHLNNARMTKSAKVALDEVGQLTFACDIHGGVVWSTAQARQLLASSSDDQAWMTSQLPDQVKTWLSHSPEKHSSLQLKGLNKPLQVNLLGRPSPGEYLMRLLDDDERVARGTLKERFELTERESEVLFWVSRGKTNREIGQILSMSPRTVNKHLEPVYRKLSVENRTTAAAVCLQHLSSR</sequence>
<evidence type="ECO:0000256" key="5">
    <source>
        <dbReference type="ARBA" id="ARBA00023163"/>
    </source>
</evidence>
<evidence type="ECO:0000256" key="3">
    <source>
        <dbReference type="ARBA" id="ARBA00023015"/>
    </source>
</evidence>
<dbReference type="Pfam" id="PF00072">
    <property type="entry name" value="Response_reg"/>
    <property type="match status" value="1"/>
</dbReference>
<keyword evidence="5" id="KW-0804">Transcription</keyword>
<dbReference type="EMBL" id="CP100390">
    <property type="protein sequence ID" value="UZE96794.1"/>
    <property type="molecule type" value="Genomic_DNA"/>
</dbReference>
<feature type="domain" description="Response regulatory" evidence="8">
    <location>
        <begin position="9"/>
        <end position="125"/>
    </location>
</feature>
<dbReference type="SMART" id="SM00421">
    <property type="entry name" value="HTH_LUXR"/>
    <property type="match status" value="1"/>
</dbReference>
<accession>A0ABY6N3X8</accession>
<evidence type="ECO:0000256" key="2">
    <source>
        <dbReference type="ARBA" id="ARBA00023012"/>
    </source>
</evidence>
<gene>
    <name evidence="9" type="ORF">NKI27_03315</name>
</gene>
<evidence type="ECO:0000259" key="8">
    <source>
        <dbReference type="PROSITE" id="PS50110"/>
    </source>
</evidence>
<evidence type="ECO:0000256" key="4">
    <source>
        <dbReference type="ARBA" id="ARBA00023125"/>
    </source>
</evidence>
<keyword evidence="3" id="KW-0805">Transcription regulation</keyword>
<dbReference type="SMART" id="SM00448">
    <property type="entry name" value="REC"/>
    <property type="match status" value="1"/>
</dbReference>
<evidence type="ECO:0000256" key="1">
    <source>
        <dbReference type="ARBA" id="ARBA00022553"/>
    </source>
</evidence>
<dbReference type="PRINTS" id="PR00038">
    <property type="entry name" value="HTHLUXR"/>
</dbReference>
<dbReference type="InterPro" id="IPR011006">
    <property type="entry name" value="CheY-like_superfamily"/>
</dbReference>
<keyword evidence="1 6" id="KW-0597">Phosphoprotein</keyword>
<keyword evidence="4" id="KW-0238">DNA-binding</keyword>
<dbReference type="SUPFAM" id="SSF46894">
    <property type="entry name" value="C-terminal effector domain of the bipartite response regulators"/>
    <property type="match status" value="1"/>
</dbReference>
<reference evidence="9" key="1">
    <citation type="submission" date="2022-06" db="EMBL/GenBank/DDBJ databases">
        <title>Alkalimarinus sp. nov., isolated from gut of a Alitta virens.</title>
        <authorList>
            <person name="Yang A.I."/>
            <person name="Shin N.-R."/>
        </authorList>
    </citation>
    <scope>NUCLEOTIDE SEQUENCE</scope>
    <source>
        <strain evidence="9">A2M4</strain>
    </source>
</reference>
<dbReference type="Gene3D" id="1.10.10.10">
    <property type="entry name" value="Winged helix-like DNA-binding domain superfamily/Winged helix DNA-binding domain"/>
    <property type="match status" value="1"/>
</dbReference>
<organism evidence="9 10">
    <name type="scientific">Alkalimarinus alittae</name>
    <dbReference type="NCBI Taxonomy" id="2961619"/>
    <lineage>
        <taxon>Bacteria</taxon>
        <taxon>Pseudomonadati</taxon>
        <taxon>Pseudomonadota</taxon>
        <taxon>Gammaproteobacteria</taxon>
        <taxon>Alteromonadales</taxon>
        <taxon>Alteromonadaceae</taxon>
        <taxon>Alkalimarinus</taxon>
    </lineage>
</organism>
<evidence type="ECO:0000256" key="6">
    <source>
        <dbReference type="PROSITE-ProRule" id="PRU00169"/>
    </source>
</evidence>
<name>A0ABY6N3X8_9ALTE</name>
<evidence type="ECO:0000259" key="7">
    <source>
        <dbReference type="PROSITE" id="PS50043"/>
    </source>
</evidence>
<dbReference type="Proteomes" id="UP001163739">
    <property type="component" value="Chromosome"/>
</dbReference>
<dbReference type="Pfam" id="PF00196">
    <property type="entry name" value="GerE"/>
    <property type="match status" value="1"/>
</dbReference>
<dbReference type="InterPro" id="IPR036388">
    <property type="entry name" value="WH-like_DNA-bd_sf"/>
</dbReference>
<evidence type="ECO:0000313" key="9">
    <source>
        <dbReference type="EMBL" id="UZE96794.1"/>
    </source>
</evidence>
<proteinExistence type="predicted"/>
<feature type="modified residue" description="4-aspartylphosphate" evidence="6">
    <location>
        <position position="58"/>
    </location>
</feature>
<dbReference type="SUPFAM" id="SSF52172">
    <property type="entry name" value="CheY-like"/>
    <property type="match status" value="1"/>
</dbReference>
<dbReference type="Gene3D" id="3.40.50.2300">
    <property type="match status" value="1"/>
</dbReference>
<evidence type="ECO:0000313" key="10">
    <source>
        <dbReference type="Proteomes" id="UP001163739"/>
    </source>
</evidence>
<protein>
    <submittedName>
        <fullName evidence="9">Response regulator</fullName>
    </submittedName>
</protein>
<keyword evidence="10" id="KW-1185">Reference proteome</keyword>